<dbReference type="InParanoid" id="A0A0D2ARR4"/>
<dbReference type="InterPro" id="IPR032801">
    <property type="entry name" value="PXL2A/B/C"/>
</dbReference>
<accession>A0A0D2ARR4</accession>
<name>A0A0D2ARR4_9PEZI</name>
<organism evidence="2 3">
    <name type="scientific">Verruconis gallopava</name>
    <dbReference type="NCBI Taxonomy" id="253628"/>
    <lineage>
        <taxon>Eukaryota</taxon>
        <taxon>Fungi</taxon>
        <taxon>Dikarya</taxon>
        <taxon>Ascomycota</taxon>
        <taxon>Pezizomycotina</taxon>
        <taxon>Dothideomycetes</taxon>
        <taxon>Pleosporomycetidae</taxon>
        <taxon>Venturiales</taxon>
        <taxon>Sympoventuriaceae</taxon>
        <taxon>Verruconis</taxon>
    </lineage>
</organism>
<dbReference type="Gene3D" id="3.40.30.10">
    <property type="entry name" value="Glutaredoxin"/>
    <property type="match status" value="1"/>
</dbReference>
<dbReference type="SUPFAM" id="SSF52833">
    <property type="entry name" value="Thioredoxin-like"/>
    <property type="match status" value="1"/>
</dbReference>
<dbReference type="Proteomes" id="UP000053259">
    <property type="component" value="Unassembled WGS sequence"/>
</dbReference>
<evidence type="ECO:0008006" key="4">
    <source>
        <dbReference type="Google" id="ProtNLM"/>
    </source>
</evidence>
<dbReference type="GeneID" id="27308120"/>
<protein>
    <recommendedName>
        <fullName evidence="4">Thioredoxin domain-containing protein</fullName>
    </recommendedName>
</protein>
<dbReference type="RefSeq" id="XP_016219089.1">
    <property type="nucleotide sequence ID" value="XM_016352832.1"/>
</dbReference>
<dbReference type="HOGENOM" id="CLU_491926_0_0_1"/>
<keyword evidence="3" id="KW-1185">Reference proteome</keyword>
<dbReference type="CDD" id="cd02970">
    <property type="entry name" value="PRX_like2"/>
    <property type="match status" value="1"/>
</dbReference>
<dbReference type="InterPro" id="IPR036249">
    <property type="entry name" value="Thioredoxin-like_sf"/>
</dbReference>
<reference evidence="2 3" key="1">
    <citation type="submission" date="2015-01" db="EMBL/GenBank/DDBJ databases">
        <title>The Genome Sequence of Ochroconis gallopava CBS43764.</title>
        <authorList>
            <consortium name="The Broad Institute Genomics Platform"/>
            <person name="Cuomo C."/>
            <person name="de Hoog S."/>
            <person name="Gorbushina A."/>
            <person name="Stielow B."/>
            <person name="Teixiera M."/>
            <person name="Abouelleil A."/>
            <person name="Chapman S.B."/>
            <person name="Priest M."/>
            <person name="Young S.K."/>
            <person name="Wortman J."/>
            <person name="Nusbaum C."/>
            <person name="Birren B."/>
        </authorList>
    </citation>
    <scope>NUCLEOTIDE SEQUENCE [LARGE SCALE GENOMIC DNA]</scope>
    <source>
        <strain evidence="2 3">CBS 43764</strain>
    </source>
</reference>
<evidence type="ECO:0000256" key="1">
    <source>
        <dbReference type="SAM" id="MobiDB-lite"/>
    </source>
</evidence>
<dbReference type="VEuPathDB" id="FungiDB:PV09_00147"/>
<dbReference type="AlphaFoldDB" id="A0A0D2ARR4"/>
<feature type="region of interest" description="Disordered" evidence="1">
    <location>
        <begin position="124"/>
        <end position="145"/>
    </location>
</feature>
<sequence>MTLFRRKPAQRPMISWPVDRPSVNTQSAFSPYPTLYSPIASSPSADFSFAQRWPLKDDAIDTPVTSTAPLQINEDVSIILGVYPPPPPPPPPKDDILESRVDPNHFEEHPLVELPAIAREEEHAVPNPQQHSEDVATESCPSPSSTYHDLVATTSTYTPPLPTYQEEADIYRYLSRSPPLYKDDEDVYEDVYDNISPLRSTRSFANEAIRPRRYSSEDTEPVLPLRVSQRNPEADLLKQISPLHSHPAWNEELLEEGPFMEAGEDDEYDDLSPLPHALYSSYNSSPLSWRSNRTSDLTMSTIATSYSHQRPSDDFHSTLSLRTRSNKSCTDYQCDFDYEDYFEKIQHEIDISDARPDDGVLAQAGKIPIFDSDGKGRPFSSIYSGDTAIGEQQMVIFVRHFFCGACQAYLRALSKAIPFATYFSLPKPTSITIIGLGSPELINSYRKRTNCPFPIYSDPTKRLYKALGMKWVLRPGKNPQYMKGISSKAWVMSQVEEMNSIDERLKYRGGHMLWVGGEFLFRQSEVVWCHRMKTYRGHSEVDVIKKVLEIDERT</sequence>
<dbReference type="Pfam" id="PF13911">
    <property type="entry name" value="AhpC-TSA_2"/>
    <property type="match status" value="1"/>
</dbReference>
<gene>
    <name evidence="2" type="ORF">PV09_00147</name>
</gene>
<evidence type="ECO:0000313" key="3">
    <source>
        <dbReference type="Proteomes" id="UP000053259"/>
    </source>
</evidence>
<dbReference type="PANTHER" id="PTHR28630">
    <property type="match status" value="1"/>
</dbReference>
<evidence type="ECO:0000313" key="2">
    <source>
        <dbReference type="EMBL" id="KIW09220.1"/>
    </source>
</evidence>
<proteinExistence type="predicted"/>
<feature type="region of interest" description="Disordered" evidence="1">
    <location>
        <begin position="1"/>
        <end position="20"/>
    </location>
</feature>
<dbReference type="STRING" id="253628.A0A0D2ARR4"/>
<dbReference type="PANTHER" id="PTHR28630:SF3">
    <property type="entry name" value="PEROXIREDOXIN-LIKE 2C"/>
    <property type="match status" value="1"/>
</dbReference>
<dbReference type="EMBL" id="KN847529">
    <property type="protein sequence ID" value="KIW09220.1"/>
    <property type="molecule type" value="Genomic_DNA"/>
</dbReference>
<dbReference type="OrthoDB" id="40334at2759"/>